<evidence type="ECO:0000313" key="3">
    <source>
        <dbReference type="Proteomes" id="UP000192660"/>
    </source>
</evidence>
<protein>
    <submittedName>
        <fullName evidence="2">Uncharacterized protein</fullName>
    </submittedName>
</protein>
<name>A0A1W1W740_SULTA</name>
<dbReference type="RefSeq" id="WP_084660831.1">
    <property type="nucleotide sequence ID" value="NZ_FWWY01000001.1"/>
</dbReference>
<organism evidence="2 3">
    <name type="scientific">Sulfobacillus thermosulfidooxidans (strain DSM 9293 / VKM B-1269 / AT-1)</name>
    <dbReference type="NCBI Taxonomy" id="929705"/>
    <lineage>
        <taxon>Bacteria</taxon>
        <taxon>Bacillati</taxon>
        <taxon>Bacillota</taxon>
        <taxon>Clostridia</taxon>
        <taxon>Eubacteriales</taxon>
        <taxon>Clostridiales Family XVII. Incertae Sedis</taxon>
        <taxon>Sulfobacillus</taxon>
    </lineage>
</organism>
<accession>A0A1W1W740</accession>
<dbReference type="AlphaFoldDB" id="A0A1W1W740"/>
<evidence type="ECO:0000313" key="2">
    <source>
        <dbReference type="EMBL" id="SMC02104.1"/>
    </source>
</evidence>
<gene>
    <name evidence="2" type="ORF">SAMN00768000_0317</name>
</gene>
<dbReference type="EMBL" id="FWWY01000001">
    <property type="protein sequence ID" value="SMC02104.1"/>
    <property type="molecule type" value="Genomic_DNA"/>
</dbReference>
<reference evidence="3" key="1">
    <citation type="submission" date="2017-04" db="EMBL/GenBank/DDBJ databases">
        <authorList>
            <person name="Varghese N."/>
            <person name="Submissions S."/>
        </authorList>
    </citation>
    <scope>NUCLEOTIDE SEQUENCE [LARGE SCALE GENOMIC DNA]</scope>
    <source>
        <strain evidence="3">DSM 9293</strain>
    </source>
</reference>
<dbReference type="Proteomes" id="UP000192660">
    <property type="component" value="Unassembled WGS sequence"/>
</dbReference>
<evidence type="ECO:0000256" key="1">
    <source>
        <dbReference type="SAM" id="MobiDB-lite"/>
    </source>
</evidence>
<sequence>MPQVTLQLQHRDSTFPLQITIEPDHVRGQRSVGGRALIVPFQYEFLPQSTMRVSNLQSLAYQCRLLGIQARLTWRGGRGSREGWVPMTLVGYNDGIRLELDDATVEWIEQWREGNPISLNVQLGALCLIPDLSHPQPNSDRHSPGAETYQYSLITIDYRPDETSITLDRERWLEILRGMEWGDTRLVELPPSDIPNPSGVPWQEVARQLQQATSEYRQGEFEKTINTVRIAVEGVATELARHWGLKPWSESKKRFDDWTKELGGRLTQAWPSDPNSARLLATLFATTWHWASDPHHYNAKTTRRREAKFALQLLTDLLEFVPHLVSVHPEPSAFNKDDQTEDEHEPGSAETKSDG</sequence>
<keyword evidence="3" id="KW-1185">Reference proteome</keyword>
<proteinExistence type="predicted"/>
<feature type="region of interest" description="Disordered" evidence="1">
    <location>
        <begin position="329"/>
        <end position="355"/>
    </location>
</feature>
<feature type="compositionally biased region" description="Basic and acidic residues" evidence="1">
    <location>
        <begin position="345"/>
        <end position="355"/>
    </location>
</feature>
<dbReference type="OrthoDB" id="3799094at2"/>